<keyword evidence="4 6" id="KW-1133">Transmembrane helix</keyword>
<evidence type="ECO:0000256" key="1">
    <source>
        <dbReference type="ARBA" id="ARBA00004651"/>
    </source>
</evidence>
<keyword evidence="5 6" id="KW-0472">Membrane</keyword>
<evidence type="ECO:0000256" key="6">
    <source>
        <dbReference type="SAM" id="Phobius"/>
    </source>
</evidence>
<gene>
    <name evidence="7" type="ORF">ENJ63_02135</name>
</gene>
<dbReference type="Pfam" id="PF06146">
    <property type="entry name" value="PsiE"/>
    <property type="match status" value="1"/>
</dbReference>
<dbReference type="InterPro" id="IPR020948">
    <property type="entry name" value="P_starv_induced_PsiE-like"/>
</dbReference>
<feature type="transmembrane region" description="Helical" evidence="6">
    <location>
        <begin position="116"/>
        <end position="137"/>
    </location>
</feature>
<evidence type="ECO:0000256" key="3">
    <source>
        <dbReference type="ARBA" id="ARBA00022692"/>
    </source>
</evidence>
<keyword evidence="3 6" id="KW-0812">Transmembrane</keyword>
<sequence>MKFSEEWKVLGFYERFEKVVCLILSFFVALVIASALYKLGFHLIHMLISNGVDPLEHKSFKAIFGMIMVVLISLEFKHSIVKVITKNKSVVQVKTVLLIAILAISRKMIILDTKTMSPLTIFSLSSVLVALGIVYWLMRQRDIEDEAGR</sequence>
<evidence type="ECO:0000256" key="4">
    <source>
        <dbReference type="ARBA" id="ARBA00022989"/>
    </source>
</evidence>
<comment type="subcellular location">
    <subcellularLocation>
        <location evidence="1">Cell membrane</location>
        <topology evidence="1">Multi-pass membrane protein</topology>
    </subcellularLocation>
</comment>
<evidence type="ECO:0000313" key="7">
    <source>
        <dbReference type="EMBL" id="HFC46661.1"/>
    </source>
</evidence>
<reference evidence="7" key="1">
    <citation type="journal article" date="2020" name="mSystems">
        <title>Genome- and Community-Level Interaction Insights into Carbon Utilization and Element Cycling Functions of Hydrothermarchaeota in Hydrothermal Sediment.</title>
        <authorList>
            <person name="Zhou Z."/>
            <person name="Liu Y."/>
            <person name="Xu W."/>
            <person name="Pan J."/>
            <person name="Luo Z.H."/>
            <person name="Li M."/>
        </authorList>
    </citation>
    <scope>NUCLEOTIDE SEQUENCE [LARGE SCALE GENOMIC DNA]</scope>
    <source>
        <strain evidence="7">HyVt-503</strain>
    </source>
</reference>
<evidence type="ECO:0000256" key="5">
    <source>
        <dbReference type="ARBA" id="ARBA00023136"/>
    </source>
</evidence>
<comment type="caution">
    <text evidence="7">The sequence shown here is derived from an EMBL/GenBank/DDBJ whole genome shotgun (WGS) entry which is preliminary data.</text>
</comment>
<keyword evidence="2" id="KW-1003">Cell membrane</keyword>
<dbReference type="GO" id="GO:0005886">
    <property type="term" value="C:plasma membrane"/>
    <property type="evidence" value="ECO:0007669"/>
    <property type="project" value="UniProtKB-SubCell"/>
</dbReference>
<dbReference type="AlphaFoldDB" id="A0A7V2WSW7"/>
<dbReference type="Proteomes" id="UP000885797">
    <property type="component" value="Unassembled WGS sequence"/>
</dbReference>
<name>A0A7V2WSW7_9BACT</name>
<feature type="transmembrane region" description="Helical" evidence="6">
    <location>
        <begin position="59"/>
        <end position="77"/>
    </location>
</feature>
<proteinExistence type="predicted"/>
<organism evidence="7">
    <name type="scientific">Dissulfuribacter thermophilus</name>
    <dbReference type="NCBI Taxonomy" id="1156395"/>
    <lineage>
        <taxon>Bacteria</taxon>
        <taxon>Pseudomonadati</taxon>
        <taxon>Thermodesulfobacteriota</taxon>
        <taxon>Dissulfuribacteria</taxon>
        <taxon>Dissulfuribacterales</taxon>
        <taxon>Dissulfuribacteraceae</taxon>
        <taxon>Dissulfuribacter</taxon>
    </lineage>
</organism>
<dbReference type="EMBL" id="DRND01000177">
    <property type="protein sequence ID" value="HFC46661.1"/>
    <property type="molecule type" value="Genomic_DNA"/>
</dbReference>
<feature type="transmembrane region" description="Helical" evidence="6">
    <location>
        <begin position="89"/>
        <end position="110"/>
    </location>
</feature>
<feature type="transmembrane region" description="Helical" evidence="6">
    <location>
        <begin position="20"/>
        <end position="39"/>
    </location>
</feature>
<evidence type="ECO:0000256" key="2">
    <source>
        <dbReference type="ARBA" id="ARBA00022475"/>
    </source>
</evidence>
<accession>A0A7V2WSW7</accession>
<protein>
    <submittedName>
        <fullName evidence="7">Diguanylate cyclase</fullName>
    </submittedName>
</protein>